<gene>
    <name evidence="3" type="ORF">E6W39_19515</name>
</gene>
<dbReference type="InterPro" id="IPR036291">
    <property type="entry name" value="NAD(P)-bd_dom_sf"/>
</dbReference>
<comment type="caution">
    <text evidence="3">The sequence shown here is derived from an EMBL/GenBank/DDBJ whole genome shotgun (WGS) entry which is preliminary data.</text>
</comment>
<dbReference type="InterPro" id="IPR051267">
    <property type="entry name" value="STEAP_metalloreductase"/>
</dbReference>
<organism evidence="3 4">
    <name type="scientific">Kitasatospora acidiphila</name>
    <dbReference type="NCBI Taxonomy" id="2567942"/>
    <lineage>
        <taxon>Bacteria</taxon>
        <taxon>Bacillati</taxon>
        <taxon>Actinomycetota</taxon>
        <taxon>Actinomycetes</taxon>
        <taxon>Kitasatosporales</taxon>
        <taxon>Streptomycetaceae</taxon>
        <taxon>Kitasatospora</taxon>
    </lineage>
</organism>
<dbReference type="AlphaFoldDB" id="A0A540W512"/>
<accession>A0A540W512</accession>
<dbReference type="Pfam" id="PF03807">
    <property type="entry name" value="F420_oxidored"/>
    <property type="match status" value="1"/>
</dbReference>
<evidence type="ECO:0000256" key="1">
    <source>
        <dbReference type="ARBA" id="ARBA00023002"/>
    </source>
</evidence>
<dbReference type="PANTHER" id="PTHR14239">
    <property type="entry name" value="DUDULIN-RELATED"/>
    <property type="match status" value="1"/>
</dbReference>
<keyword evidence="1" id="KW-0560">Oxidoreductase</keyword>
<evidence type="ECO:0000313" key="4">
    <source>
        <dbReference type="Proteomes" id="UP000319103"/>
    </source>
</evidence>
<feature type="domain" description="Pyrroline-5-carboxylate reductase catalytic N-terminal" evidence="2">
    <location>
        <begin position="3"/>
        <end position="91"/>
    </location>
</feature>
<dbReference type="Gene3D" id="3.40.50.720">
    <property type="entry name" value="NAD(P)-binding Rossmann-like Domain"/>
    <property type="match status" value="1"/>
</dbReference>
<evidence type="ECO:0000259" key="2">
    <source>
        <dbReference type="Pfam" id="PF03807"/>
    </source>
</evidence>
<dbReference type="PANTHER" id="PTHR14239:SF10">
    <property type="entry name" value="REDUCTASE"/>
    <property type="match status" value="1"/>
</dbReference>
<evidence type="ECO:0000313" key="3">
    <source>
        <dbReference type="EMBL" id="TQF04017.1"/>
    </source>
</evidence>
<protein>
    <submittedName>
        <fullName evidence="3">NADP oxidoreductase</fullName>
    </submittedName>
</protein>
<keyword evidence="4" id="KW-1185">Reference proteome</keyword>
<name>A0A540W512_9ACTN</name>
<dbReference type="EMBL" id="VIGB01000003">
    <property type="protein sequence ID" value="TQF04017.1"/>
    <property type="molecule type" value="Genomic_DNA"/>
</dbReference>
<reference evidence="3 4" key="1">
    <citation type="submission" date="2019-06" db="EMBL/GenBank/DDBJ databases">
        <title>Description of Kitasatospora acidophila sp. nov. isolated from pine grove soil, and reclassification of Streptomyces novaecaesareae to Kitasatospora novaeceasareae comb. nov.</title>
        <authorList>
            <person name="Kim M.J."/>
        </authorList>
    </citation>
    <scope>NUCLEOTIDE SEQUENCE [LARGE SCALE GENOMIC DNA]</scope>
    <source>
        <strain evidence="3 4">MMS16-CNU292</strain>
    </source>
</reference>
<dbReference type="RefSeq" id="WP_141634611.1">
    <property type="nucleotide sequence ID" value="NZ_VIGB01000003.1"/>
</dbReference>
<dbReference type="GO" id="GO:0016491">
    <property type="term" value="F:oxidoreductase activity"/>
    <property type="evidence" value="ECO:0007669"/>
    <property type="project" value="UniProtKB-KW"/>
</dbReference>
<dbReference type="OrthoDB" id="5738121at2"/>
<dbReference type="InterPro" id="IPR028939">
    <property type="entry name" value="P5C_Rdtase_cat_N"/>
</dbReference>
<dbReference type="SUPFAM" id="SSF51735">
    <property type="entry name" value="NAD(P)-binding Rossmann-fold domains"/>
    <property type="match status" value="1"/>
</dbReference>
<proteinExistence type="predicted"/>
<sequence length="213" mass="21270">MNIGILGTGSMAATLGGAWVRAGHTVRIGGRSEAAAQATATRIGAAGHGSLAEAARFGELVLLAVPAAAAPELAGRLAAELAGRTVLDCTNALAPGADGLMLATPAGRSVAQQIAAAAPEAHVVKAFNLCHESIWTLDRLEFAGAPLTVPFCADAQPAQQAVSALITTMGCTPLPCGPLSRATYLEATAAFAIGAWWSGAEPRHAFPTPGAAA</sequence>
<dbReference type="Proteomes" id="UP000319103">
    <property type="component" value="Unassembled WGS sequence"/>
</dbReference>